<sequence length="1870" mass="209900">MPTGLNIAWLLVGLLLGIIATAYHTMLVSAVALIWTSAASFLTPVLLLVYAVLFAVTAVSVSILADRVDELEEEVRRAQPRQVRDTNLRPGYDSTGNLVAIVRKTNVGPSSGPTPIDDICDLPPLRVRSAAPARTAQYRKVTTGDWDGWPDGHLEYHFSAPDLVPPGSLDVFWVLEPTPGARGGSWSAVTAAGGKIYRAKCRGMLTCSNERCIHRLCVAPDVSLKNILRQLLARCICGEPLTRVLCGTECTLCVFRDGAVVTHHGEHRHPKYTHTLIVQPNSTRRPTLSVLTSNDVRGLLPPQVHSHFRSRALVTSAPSVPDTNSKPVADEPSVDRSLSEAEAAAEDWDEAEQRELQDDPTADERLSSTSQRLTINDNCTIIVRPLTKSKARTRQLAQGCRCGSALHWHKCGSISKYYIHSTGVHYVNGAHRHPRPPNERKLTPGQSLGVALDVRDHPDAGPAQLMAGVHAVGGPGKSSADRNPLLLNPKRMGYERRKALEKLEPGYRTRDTHFEPEMEAFKVKHPDWTINVYYYTDFKVVVLQSPFMRQLSVKDPIEEEAVNGVVSDAAHNYFKGRNNYLFVSSGYEPEFLRSYVPLVFSYSEGASAAHYVVHFRQLFAGMVQEWRAMRPGEPIPDSIFANVLDFSEAERLGLIEAFVEMRLSQDDDHRTEAELREAAQGLIKGCERHFREQVERVSKISRIVPPTQRQHFRNRVLELLDCKTSDIFRAKARALIHDFPLLEPWLSWWLRPEHAAMLFRSELVMDLALFFSLPATTNAEESMHHRFYSLIKRLNALFEGLEGLIRAAELFHQQYLHAKHGGRITYGQGEPWKRTSEVYGRTHHSRGHVSTAAERADSRPPDRAVDLVPAAPSARRASIRKPVATTITYQLSYPWFANSCWLDSSLTALFAVSLRDWTSMVAMLQPLAQNQPLNWILRILVIHRDEAPLPKPTSPVLRMLRNEMKELMVSSPIIRGYTAVDQFYSPYVCEATFYEMASKASVANPVSLHRAISVFRPQIVQLHKCLGDPNGGEHSGPHWQIDTPRAGRLPQLLLSDYQKYDGRITRWFKGKFLHSSAWEDTKCWRTHNTTYLCNGPALIHSFVLTLPLILQIEFSATGCDWHIPDELLPLDKTFGAAGVRYELVAHIYTNGTHFTTRYVDLHSRIFDYDGMDNAGRAMHRSGSSFKTYMTGKFSNILEMRRGYRVYGLTYRLVGGERAQELFRVERQKKFPLGIRCTFDPALNVYKSAELRRRNLELLPNAIRHWYTSRKQARFKEYRETQAKATAPKKKKAVARAKRATRRDSDGDSDELSDSPELPSSSGSEIDAKPPAAGTEQLGVPPNLLDSWRPVVCVCGSRVNGFDTTPKDDLVQCMVCENFSHHRCLPSGTDWRLGDIKLRCHSCLVRSLQVEAPALPVGAVRFQRQNLAEPADSDTAIWAPAEYLGFSGSRYDMECEWRWVPDVQADHQPLSASFYRPREDVELPVGRGGELRSSQIPHLNVPRALELGIADAASPNPALSLACIIAVPQIIDRINETSSRHPIVLDFDEDHAGRSSGMDIDVLWLRRRGLVTSSGLDPGLLAVFAEPLRILAENRGAAHGIPLLDMAADALGVPRRASRVLREISGPWERAVTIAAAFWISLCVQHELGEDWDLSGLTYLEFTSGNLIEEPAVTFTRQTIHALTALYLAPDSDLSSHFHWTRDDTVVFATRRTAPPTNILVDPNSPRTLLRHNGRVVRRASELPDIRPPAVERKVRFNLPPADSSPESTEKRLRDSPRKKMRREDSAEVHLPRRSARRRTPTPGATAATATTEPPPPVTGIQQVSEERDPMDWEMVVDNKRVSAYRYAEIFPEKFAAGGQFQKYAQYLPKL</sequence>
<evidence type="ECO:0000256" key="1">
    <source>
        <dbReference type="SAM" id="MobiDB-lite"/>
    </source>
</evidence>
<accession>A0ABQ0LFT8</accession>
<keyword evidence="4" id="KW-1185">Reference proteome</keyword>
<feature type="region of interest" description="Disordered" evidence="1">
    <location>
        <begin position="1277"/>
        <end position="1340"/>
    </location>
</feature>
<keyword evidence="2" id="KW-0472">Membrane</keyword>
<evidence type="ECO:0000313" key="4">
    <source>
        <dbReference type="Proteomes" id="UP000815677"/>
    </source>
</evidence>
<feature type="region of interest" description="Disordered" evidence="1">
    <location>
        <begin position="315"/>
        <end position="369"/>
    </location>
</feature>
<proteinExistence type="predicted"/>
<dbReference type="Proteomes" id="UP000815677">
    <property type="component" value="Unassembled WGS sequence"/>
</dbReference>
<organism evidence="3 4">
    <name type="scientific">Mycena chlorophos</name>
    <name type="common">Agaric fungus</name>
    <name type="synonym">Agaricus chlorophos</name>
    <dbReference type="NCBI Taxonomy" id="658473"/>
    <lineage>
        <taxon>Eukaryota</taxon>
        <taxon>Fungi</taxon>
        <taxon>Dikarya</taxon>
        <taxon>Basidiomycota</taxon>
        <taxon>Agaricomycotina</taxon>
        <taxon>Agaricomycetes</taxon>
        <taxon>Agaricomycetidae</taxon>
        <taxon>Agaricales</taxon>
        <taxon>Marasmiineae</taxon>
        <taxon>Mycenaceae</taxon>
        <taxon>Mycena</taxon>
    </lineage>
</organism>
<feature type="compositionally biased region" description="Basic and acidic residues" evidence="1">
    <location>
        <begin position="1767"/>
        <end position="1790"/>
    </location>
</feature>
<evidence type="ECO:0000313" key="3">
    <source>
        <dbReference type="EMBL" id="GAT49979.1"/>
    </source>
</evidence>
<dbReference type="EMBL" id="DF846075">
    <property type="protein sequence ID" value="GAT49979.1"/>
    <property type="molecule type" value="Genomic_DNA"/>
</dbReference>
<feature type="region of interest" description="Disordered" evidence="1">
    <location>
        <begin position="843"/>
        <end position="862"/>
    </location>
</feature>
<feature type="region of interest" description="Disordered" evidence="1">
    <location>
        <begin position="1737"/>
        <end position="1824"/>
    </location>
</feature>
<reference evidence="3" key="1">
    <citation type="submission" date="2014-09" db="EMBL/GenBank/DDBJ databases">
        <title>Genome sequence of the luminous mushroom Mycena chlorophos for searching fungal bioluminescence genes.</title>
        <authorList>
            <person name="Tanaka Y."/>
            <person name="Kasuga D."/>
            <person name="Oba Y."/>
            <person name="Hase S."/>
            <person name="Sato K."/>
            <person name="Oba Y."/>
            <person name="Sakakibara Y."/>
        </authorList>
    </citation>
    <scope>NUCLEOTIDE SEQUENCE</scope>
</reference>
<evidence type="ECO:0000256" key="2">
    <source>
        <dbReference type="SAM" id="Phobius"/>
    </source>
</evidence>
<name>A0ABQ0LFT8_MYCCL</name>
<keyword evidence="2" id="KW-1133">Transmembrane helix</keyword>
<feature type="compositionally biased region" description="Basic and acidic residues" evidence="1">
    <location>
        <begin position="1738"/>
        <end position="1754"/>
    </location>
</feature>
<gene>
    <name evidence="3" type="ORF">MCHLO_07262</name>
</gene>
<feature type="compositionally biased region" description="Low complexity" evidence="1">
    <location>
        <begin position="1314"/>
        <end position="1323"/>
    </location>
</feature>
<feature type="transmembrane region" description="Helical" evidence="2">
    <location>
        <begin position="6"/>
        <end position="33"/>
    </location>
</feature>
<feature type="compositionally biased region" description="Polar residues" evidence="1">
    <location>
        <begin position="316"/>
        <end position="326"/>
    </location>
</feature>
<feature type="compositionally biased region" description="Low complexity" evidence="1">
    <location>
        <begin position="1800"/>
        <end position="1811"/>
    </location>
</feature>
<protein>
    <submittedName>
        <fullName evidence="3">Uncharacterized protein</fullName>
    </submittedName>
</protein>
<keyword evidence="2" id="KW-0812">Transmembrane</keyword>
<feature type="compositionally biased region" description="Basic and acidic residues" evidence="1">
    <location>
        <begin position="351"/>
        <end position="366"/>
    </location>
</feature>
<feature type="transmembrane region" description="Helical" evidence="2">
    <location>
        <begin position="45"/>
        <end position="65"/>
    </location>
</feature>
<feature type="compositionally biased region" description="Basic residues" evidence="1">
    <location>
        <begin position="1286"/>
        <end position="1300"/>
    </location>
</feature>